<gene>
    <name evidence="1" type="ORF">PR003_g12247</name>
</gene>
<dbReference type="Proteomes" id="UP000434957">
    <property type="component" value="Unassembled WGS sequence"/>
</dbReference>
<dbReference type="EMBL" id="QXFT01000732">
    <property type="protein sequence ID" value="KAE9336944.1"/>
    <property type="molecule type" value="Genomic_DNA"/>
</dbReference>
<evidence type="ECO:0000313" key="2">
    <source>
        <dbReference type="Proteomes" id="UP000434957"/>
    </source>
</evidence>
<evidence type="ECO:0000313" key="1">
    <source>
        <dbReference type="EMBL" id="KAE9336944.1"/>
    </source>
</evidence>
<protein>
    <submittedName>
        <fullName evidence="1">Uncharacterized protein</fullName>
    </submittedName>
</protein>
<dbReference type="AlphaFoldDB" id="A0A6A4F5M8"/>
<reference evidence="1 2" key="1">
    <citation type="submission" date="2018-08" db="EMBL/GenBank/DDBJ databases">
        <title>Genomic investigation of the strawberry pathogen Phytophthora fragariae indicates pathogenicity is determined by transcriptional variation in three key races.</title>
        <authorList>
            <person name="Adams T.M."/>
            <person name="Armitage A.D."/>
            <person name="Sobczyk M.K."/>
            <person name="Bates H.J."/>
            <person name="Dunwell J.M."/>
            <person name="Nellist C.F."/>
            <person name="Harrison R.J."/>
        </authorList>
    </citation>
    <scope>NUCLEOTIDE SEQUENCE [LARGE SCALE GENOMIC DNA]</scope>
    <source>
        <strain evidence="1 2">SCRP333</strain>
    </source>
</reference>
<comment type="caution">
    <text evidence="1">The sequence shown here is derived from an EMBL/GenBank/DDBJ whole genome shotgun (WGS) entry which is preliminary data.</text>
</comment>
<sequence>MILRHPRELRAPVRTTKVRPLLRVQAGDNVVALGVVDEILQRLQGSDHRFALDGREKVVDLEAILGGLIEETSWSEEGEDVVLEKARNKKKKTPDDVAELRLTGTQLNC</sequence>
<name>A0A6A4F5M8_9STRA</name>
<keyword evidence="2" id="KW-1185">Reference proteome</keyword>
<accession>A0A6A4F5M8</accession>
<proteinExistence type="predicted"/>
<organism evidence="1 2">
    <name type="scientific">Phytophthora rubi</name>
    <dbReference type="NCBI Taxonomy" id="129364"/>
    <lineage>
        <taxon>Eukaryota</taxon>
        <taxon>Sar</taxon>
        <taxon>Stramenopiles</taxon>
        <taxon>Oomycota</taxon>
        <taxon>Peronosporomycetes</taxon>
        <taxon>Peronosporales</taxon>
        <taxon>Peronosporaceae</taxon>
        <taxon>Phytophthora</taxon>
    </lineage>
</organism>